<evidence type="ECO:0000256" key="1">
    <source>
        <dbReference type="SAM" id="Phobius"/>
    </source>
</evidence>
<dbReference type="AlphaFoldDB" id="A0AAE3L324"/>
<keyword evidence="1" id="KW-1133">Transmembrane helix</keyword>
<keyword evidence="1" id="KW-0812">Transmembrane</keyword>
<dbReference type="EMBL" id="JANKAS010000001">
    <property type="protein sequence ID" value="MCR1897513.1"/>
    <property type="molecule type" value="Genomic_DNA"/>
</dbReference>
<gene>
    <name evidence="2" type="ORF">NSA47_00720</name>
</gene>
<evidence type="ECO:0000313" key="2">
    <source>
        <dbReference type="EMBL" id="MCR1897513.1"/>
    </source>
</evidence>
<accession>A0AAE3L324</accession>
<reference evidence="2" key="1">
    <citation type="submission" date="2022-07" db="EMBL/GenBank/DDBJ databases">
        <title>Enhanced cultured diversity of the mouse gut microbiota enables custom-made synthetic communities.</title>
        <authorList>
            <person name="Afrizal A."/>
        </authorList>
    </citation>
    <scope>NUCLEOTIDE SEQUENCE</scope>
    <source>
        <strain evidence="2">DSM 28593</strain>
    </source>
</reference>
<name>A0AAE3L324_9FIRM</name>
<dbReference type="RefSeq" id="WP_257528917.1">
    <property type="nucleotide sequence ID" value="NZ_JANKAS010000001.1"/>
</dbReference>
<dbReference type="Proteomes" id="UP001205748">
    <property type="component" value="Unassembled WGS sequence"/>
</dbReference>
<sequence length="71" mass="8263">MLYVIFIFLIISFIEVPDLIKENRKKELKLVSFILCFGFILSILYTWGIHLASPVVAIDNFLKNILNLGYK</sequence>
<evidence type="ECO:0000313" key="3">
    <source>
        <dbReference type="Proteomes" id="UP001205748"/>
    </source>
</evidence>
<organism evidence="2 3">
    <name type="scientific">Irregularibacter muris</name>
    <dbReference type="NCBI Taxonomy" id="1796619"/>
    <lineage>
        <taxon>Bacteria</taxon>
        <taxon>Bacillati</taxon>
        <taxon>Bacillota</taxon>
        <taxon>Clostridia</taxon>
        <taxon>Eubacteriales</taxon>
        <taxon>Eubacteriaceae</taxon>
        <taxon>Irregularibacter</taxon>
    </lineage>
</organism>
<protein>
    <submittedName>
        <fullName evidence="2">Uncharacterized protein</fullName>
    </submittedName>
</protein>
<keyword evidence="3" id="KW-1185">Reference proteome</keyword>
<proteinExistence type="predicted"/>
<keyword evidence="1" id="KW-0472">Membrane</keyword>
<comment type="caution">
    <text evidence="2">The sequence shown here is derived from an EMBL/GenBank/DDBJ whole genome shotgun (WGS) entry which is preliminary data.</text>
</comment>
<feature type="transmembrane region" description="Helical" evidence="1">
    <location>
        <begin position="30"/>
        <end position="52"/>
    </location>
</feature>